<evidence type="ECO:0000256" key="4">
    <source>
        <dbReference type="PROSITE-ProRule" id="PRU00335"/>
    </source>
</evidence>
<dbReference type="SUPFAM" id="SSF46689">
    <property type="entry name" value="Homeodomain-like"/>
    <property type="match status" value="1"/>
</dbReference>
<dbReference type="RefSeq" id="WP_125480547.1">
    <property type="nucleotide sequence ID" value="NZ_RSFW01000014.1"/>
</dbReference>
<dbReference type="AlphaFoldDB" id="A0A427TRA8"/>
<proteinExistence type="predicted"/>
<accession>A0A427TRA8</accession>
<name>A0A427TRA8_9BACI</name>
<keyword evidence="1" id="KW-0805">Transcription regulation</keyword>
<dbReference type="PROSITE" id="PS50977">
    <property type="entry name" value="HTH_TETR_2"/>
    <property type="match status" value="1"/>
</dbReference>
<feature type="DNA-binding region" description="H-T-H motif" evidence="4">
    <location>
        <begin position="28"/>
        <end position="47"/>
    </location>
</feature>
<evidence type="ECO:0000259" key="5">
    <source>
        <dbReference type="PROSITE" id="PS50977"/>
    </source>
</evidence>
<dbReference type="InterPro" id="IPR036271">
    <property type="entry name" value="Tet_transcr_reg_TetR-rel_C_sf"/>
</dbReference>
<dbReference type="Pfam" id="PF00440">
    <property type="entry name" value="TetR_N"/>
    <property type="match status" value="1"/>
</dbReference>
<feature type="domain" description="HTH tetR-type" evidence="5">
    <location>
        <begin position="5"/>
        <end position="65"/>
    </location>
</feature>
<gene>
    <name evidence="6" type="ORF">EJA10_13660</name>
</gene>
<dbReference type="Pfam" id="PF21993">
    <property type="entry name" value="TetR_C_13_2"/>
    <property type="match status" value="1"/>
</dbReference>
<evidence type="ECO:0000313" key="6">
    <source>
        <dbReference type="EMBL" id="RSD26888.1"/>
    </source>
</evidence>
<dbReference type="PANTHER" id="PTHR47506:SF3">
    <property type="entry name" value="HTH-TYPE TRANSCRIPTIONAL REGULATOR LMRA"/>
    <property type="match status" value="1"/>
</dbReference>
<evidence type="ECO:0000256" key="1">
    <source>
        <dbReference type="ARBA" id="ARBA00023015"/>
    </source>
</evidence>
<dbReference type="InterPro" id="IPR054156">
    <property type="entry name" value="YxaF_TetR_C"/>
</dbReference>
<evidence type="ECO:0000313" key="7">
    <source>
        <dbReference type="Proteomes" id="UP000279911"/>
    </source>
</evidence>
<evidence type="ECO:0000256" key="3">
    <source>
        <dbReference type="ARBA" id="ARBA00023163"/>
    </source>
</evidence>
<protein>
    <submittedName>
        <fullName evidence="6">TetR/AcrR family transcriptional regulator</fullName>
    </submittedName>
</protein>
<dbReference type="SUPFAM" id="SSF48498">
    <property type="entry name" value="Tetracyclin repressor-like, C-terminal domain"/>
    <property type="match status" value="1"/>
</dbReference>
<dbReference type="OrthoDB" id="9810023at2"/>
<dbReference type="GO" id="GO:0003677">
    <property type="term" value="F:DNA binding"/>
    <property type="evidence" value="ECO:0007669"/>
    <property type="project" value="UniProtKB-UniRule"/>
</dbReference>
<dbReference type="Gene3D" id="1.10.357.10">
    <property type="entry name" value="Tetracycline Repressor, domain 2"/>
    <property type="match status" value="1"/>
</dbReference>
<dbReference type="InterPro" id="IPR001647">
    <property type="entry name" value="HTH_TetR"/>
</dbReference>
<dbReference type="PRINTS" id="PR00455">
    <property type="entry name" value="HTHTETR"/>
</dbReference>
<dbReference type="PANTHER" id="PTHR47506">
    <property type="entry name" value="TRANSCRIPTIONAL REGULATORY PROTEIN"/>
    <property type="match status" value="1"/>
</dbReference>
<sequence>MSEKESSRDKLIKAASRLFQLQGYHGTGLNHILKDSGAPKGSLYYHFPNGKEQLAVESVQLTAELVRSGIQRSMEQKADAVEAIQGFILDLAGRYQNDGSHEGVPIAAVALETSLVSEPIRAACQGGYESFQQVFAEKLIESGYEETRARELGIVINSMIEGAFLLSFTMGSNEPLLLAAKNVPALLR</sequence>
<dbReference type="Proteomes" id="UP000279911">
    <property type="component" value="Unassembled WGS sequence"/>
</dbReference>
<dbReference type="EMBL" id="RSFW01000014">
    <property type="protein sequence ID" value="RSD26888.1"/>
    <property type="molecule type" value="Genomic_DNA"/>
</dbReference>
<keyword evidence="3" id="KW-0804">Transcription</keyword>
<comment type="caution">
    <text evidence="6">The sequence shown here is derived from an EMBL/GenBank/DDBJ whole genome shotgun (WGS) entry which is preliminary data.</text>
</comment>
<evidence type="ECO:0000256" key="2">
    <source>
        <dbReference type="ARBA" id="ARBA00023125"/>
    </source>
</evidence>
<dbReference type="InterPro" id="IPR009057">
    <property type="entry name" value="Homeodomain-like_sf"/>
</dbReference>
<reference evidence="7" key="1">
    <citation type="submission" date="2018-12" db="EMBL/GenBank/DDBJ databases">
        <title>Bacillus chawlae sp. nov., Bacillus glennii sp. nov., and Bacillus saganii sp. nov. Isolated from the Vehicle Assembly Building at Kennedy Space Center where the Viking Spacecraft were Assembled.</title>
        <authorList>
            <person name="Seuylemezian A."/>
            <person name="Vaishampayan P."/>
        </authorList>
    </citation>
    <scope>NUCLEOTIDE SEQUENCE [LARGE SCALE GENOMIC DNA]</scope>
    <source>
        <strain evidence="7">DSM 13966</strain>
    </source>
</reference>
<keyword evidence="2 4" id="KW-0238">DNA-binding</keyword>
<organism evidence="6 7">
    <name type="scientific">Mesobacillus subterraneus</name>
    <dbReference type="NCBI Taxonomy" id="285983"/>
    <lineage>
        <taxon>Bacteria</taxon>
        <taxon>Bacillati</taxon>
        <taxon>Bacillota</taxon>
        <taxon>Bacilli</taxon>
        <taxon>Bacillales</taxon>
        <taxon>Bacillaceae</taxon>
        <taxon>Mesobacillus</taxon>
    </lineage>
</organism>